<dbReference type="InterPro" id="IPR056150">
    <property type="entry name" value="WD40_CDC20-Fz"/>
</dbReference>
<dbReference type="Gene3D" id="2.130.10.10">
    <property type="entry name" value="YVTN repeat-like/Quinoprotein amine dehydrogenase"/>
    <property type="match status" value="1"/>
</dbReference>
<keyword evidence="3 8" id="KW-0853">WD repeat</keyword>
<feature type="compositionally biased region" description="Basic and acidic residues" evidence="9">
    <location>
        <begin position="145"/>
        <end position="155"/>
    </location>
</feature>
<evidence type="ECO:0000313" key="11">
    <source>
        <dbReference type="EMBL" id="QKX57494.1"/>
    </source>
</evidence>
<feature type="compositionally biased region" description="Polar residues" evidence="9">
    <location>
        <begin position="230"/>
        <end position="251"/>
    </location>
</feature>
<feature type="compositionally biased region" description="Polar residues" evidence="9">
    <location>
        <begin position="61"/>
        <end position="71"/>
    </location>
</feature>
<evidence type="ECO:0000256" key="4">
    <source>
        <dbReference type="ARBA" id="ARBA00022618"/>
    </source>
</evidence>
<dbReference type="SMART" id="SM00320">
    <property type="entry name" value="WD40"/>
    <property type="match status" value="6"/>
</dbReference>
<feature type="region of interest" description="Disordered" evidence="9">
    <location>
        <begin position="1"/>
        <end position="110"/>
    </location>
</feature>
<dbReference type="GO" id="GO:0010997">
    <property type="term" value="F:anaphase-promoting complex binding"/>
    <property type="evidence" value="ECO:0007669"/>
    <property type="project" value="InterPro"/>
</dbReference>
<dbReference type="FunFam" id="2.130.10.10:FF:000025">
    <property type="entry name" value="FIZZY-related 2 isoform 1"/>
    <property type="match status" value="1"/>
</dbReference>
<dbReference type="Proteomes" id="UP000509510">
    <property type="component" value="Chromosome II"/>
</dbReference>
<dbReference type="PANTHER" id="PTHR19918:SF1">
    <property type="entry name" value="FIZZY-RELATED PROTEIN HOMOLOG"/>
    <property type="match status" value="1"/>
</dbReference>
<evidence type="ECO:0000256" key="8">
    <source>
        <dbReference type="PROSITE-ProRule" id="PRU00221"/>
    </source>
</evidence>
<dbReference type="InterPro" id="IPR019775">
    <property type="entry name" value="WD40_repeat_CS"/>
</dbReference>
<dbReference type="AlphaFoldDB" id="A0A7H8QU20"/>
<accession>A0A7H8QU20</accession>
<sequence length="599" mass="66404">MADNDRGSNAPASAPATGLSTASNAGAVDNNIASNRFSPPITRTPPSRPTKSTLFFPDTLGNRSHSRNNSEAVDPVALASALKDYDEAGRRRERTPGTSPSRKRQRVYGDRFIPNREGQDLQATYSLLGEDGCPSTPSRSRKRAPHGELHFQKTEEANRTYSRVLRSELFGTSVPQVDPDADGYLNFSTTAHDPTRSHTPPSLPAAALPPASITPSTPHKNILNYASPRPGSTTLTPSKTPRSQHGPNLNPRSELYSLSPIHYNSQRILETPRKQPRAVQKVPYKVLDAPDLQDDFYLNLVDWGSTNVLGVGLANSVYMWHSQSGRVTRLCDLKDDTVTSVSWIQRGTHIAIGTGKGLVHIWDAESCRRLRTMIGHQNRVGALAWNDHILTSGGRDRLIFHRDVRSPDQYLRRLAGHKQEVCGLKWNTEDGQLASGGNDNKLMVWDKLSETPLYRFSGHSAAVKAIAWSPHQHNLLASGGGTADRTIKFWNTSTGEMTKEIDTGSQVCNLGWSKNSDEIISTHGYSQNQIVIWKYPRMEQIVSLTGHTFRVLYLAISPDGQTIVTGAGDETLRFWKIFGAQRGHDWRRTSRLNEWGVIR</sequence>
<evidence type="ECO:0000256" key="6">
    <source>
        <dbReference type="ARBA" id="ARBA00022776"/>
    </source>
</evidence>
<dbReference type="Pfam" id="PF24807">
    <property type="entry name" value="WD40_CDC20-Fz"/>
    <property type="match status" value="1"/>
</dbReference>
<evidence type="ECO:0000256" key="5">
    <source>
        <dbReference type="ARBA" id="ARBA00022737"/>
    </source>
</evidence>
<protein>
    <recommendedName>
        <fullName evidence="10">CDC20/Fizzy WD40 domain-containing protein</fullName>
    </recommendedName>
</protein>
<gene>
    <name evidence="11" type="ORF">TRUGW13939_04608</name>
</gene>
<dbReference type="InterPro" id="IPR001680">
    <property type="entry name" value="WD40_rpt"/>
</dbReference>
<reference evidence="12" key="1">
    <citation type="submission" date="2020-06" db="EMBL/GenBank/DDBJ databases">
        <title>A chromosome-scale genome assembly of Talaromyces rugulosus W13939.</title>
        <authorList>
            <person name="Wang B."/>
            <person name="Guo L."/>
            <person name="Ye K."/>
            <person name="Wang L."/>
        </authorList>
    </citation>
    <scope>NUCLEOTIDE SEQUENCE [LARGE SCALE GENOMIC DNA]</scope>
    <source>
        <strain evidence="12">W13939</strain>
    </source>
</reference>
<keyword evidence="4" id="KW-0132">Cell division</keyword>
<feature type="domain" description="CDC20/Fizzy WD40" evidence="10">
    <location>
        <begin position="287"/>
        <end position="575"/>
    </location>
</feature>
<evidence type="ECO:0000313" key="12">
    <source>
        <dbReference type="Proteomes" id="UP000509510"/>
    </source>
</evidence>
<evidence type="ECO:0000256" key="1">
    <source>
        <dbReference type="ARBA" id="ARBA00004906"/>
    </source>
</evidence>
<keyword evidence="6" id="KW-0498">Mitosis</keyword>
<dbReference type="PANTHER" id="PTHR19918">
    <property type="entry name" value="CELL DIVISION CYCLE 20 CDC20 FIZZY -RELATED"/>
    <property type="match status" value="1"/>
</dbReference>
<dbReference type="GO" id="GO:1905786">
    <property type="term" value="P:positive regulation of anaphase-promoting complex-dependent catabolic process"/>
    <property type="evidence" value="ECO:0007669"/>
    <property type="project" value="TreeGrafter"/>
</dbReference>
<dbReference type="KEGG" id="trg:TRUGW13939_04608"/>
<dbReference type="InterPro" id="IPR015943">
    <property type="entry name" value="WD40/YVTN_repeat-like_dom_sf"/>
</dbReference>
<dbReference type="InterPro" id="IPR036322">
    <property type="entry name" value="WD40_repeat_dom_sf"/>
</dbReference>
<dbReference type="PROSITE" id="PS00678">
    <property type="entry name" value="WD_REPEATS_1"/>
    <property type="match status" value="1"/>
</dbReference>
<dbReference type="GO" id="GO:0051301">
    <property type="term" value="P:cell division"/>
    <property type="evidence" value="ECO:0007669"/>
    <property type="project" value="UniProtKB-KW"/>
</dbReference>
<dbReference type="EMBL" id="CP055899">
    <property type="protein sequence ID" value="QKX57494.1"/>
    <property type="molecule type" value="Genomic_DNA"/>
</dbReference>
<feature type="repeat" description="WD" evidence="8">
    <location>
        <begin position="456"/>
        <end position="500"/>
    </location>
</feature>
<dbReference type="GeneID" id="55992109"/>
<name>A0A7H8QU20_TALRU</name>
<keyword evidence="7" id="KW-0131">Cell cycle</keyword>
<dbReference type="SUPFAM" id="SSF50978">
    <property type="entry name" value="WD40 repeat-like"/>
    <property type="match status" value="1"/>
</dbReference>
<proteinExistence type="inferred from homology"/>
<dbReference type="GO" id="GO:0031145">
    <property type="term" value="P:anaphase-promoting complex-dependent catabolic process"/>
    <property type="evidence" value="ECO:0007669"/>
    <property type="project" value="TreeGrafter"/>
</dbReference>
<evidence type="ECO:0000256" key="9">
    <source>
        <dbReference type="SAM" id="MobiDB-lite"/>
    </source>
</evidence>
<evidence type="ECO:0000256" key="7">
    <source>
        <dbReference type="ARBA" id="ARBA00023306"/>
    </source>
</evidence>
<dbReference type="InterPro" id="IPR033010">
    <property type="entry name" value="Cdc20/Fizzy"/>
</dbReference>
<keyword evidence="5" id="KW-0677">Repeat</keyword>
<dbReference type="RefSeq" id="XP_035343672.1">
    <property type="nucleotide sequence ID" value="XM_035487779.1"/>
</dbReference>
<evidence type="ECO:0000256" key="2">
    <source>
        <dbReference type="ARBA" id="ARBA00006445"/>
    </source>
</evidence>
<dbReference type="CDD" id="cd00200">
    <property type="entry name" value="WD40"/>
    <property type="match status" value="1"/>
</dbReference>
<evidence type="ECO:0000256" key="3">
    <source>
        <dbReference type="ARBA" id="ARBA00022574"/>
    </source>
</evidence>
<comment type="similarity">
    <text evidence="2">Belongs to the WD repeat CDC20/Fizzy family.</text>
</comment>
<feature type="compositionally biased region" description="Low complexity" evidence="9">
    <location>
        <begin position="204"/>
        <end position="218"/>
    </location>
</feature>
<comment type="pathway">
    <text evidence="1">Protein modification; protein ubiquitination.</text>
</comment>
<feature type="region of interest" description="Disordered" evidence="9">
    <location>
        <begin position="180"/>
        <end position="251"/>
    </location>
</feature>
<dbReference type="GO" id="GO:1990757">
    <property type="term" value="F:ubiquitin ligase activator activity"/>
    <property type="evidence" value="ECO:0007669"/>
    <property type="project" value="TreeGrafter"/>
</dbReference>
<feature type="region of interest" description="Disordered" evidence="9">
    <location>
        <begin position="127"/>
        <end position="155"/>
    </location>
</feature>
<dbReference type="OrthoDB" id="10263272at2759"/>
<keyword evidence="12" id="KW-1185">Reference proteome</keyword>
<dbReference type="GO" id="GO:0005680">
    <property type="term" value="C:anaphase-promoting complex"/>
    <property type="evidence" value="ECO:0007669"/>
    <property type="project" value="TreeGrafter"/>
</dbReference>
<dbReference type="PROSITE" id="PS50294">
    <property type="entry name" value="WD_REPEATS_REGION"/>
    <property type="match status" value="2"/>
</dbReference>
<dbReference type="PROSITE" id="PS50082">
    <property type="entry name" value="WD_REPEATS_2"/>
    <property type="match status" value="3"/>
</dbReference>
<feature type="repeat" description="WD" evidence="8">
    <location>
        <begin position="414"/>
        <end position="446"/>
    </location>
</feature>
<feature type="repeat" description="WD" evidence="8">
    <location>
        <begin position="544"/>
        <end position="577"/>
    </location>
</feature>
<evidence type="ECO:0000259" key="10">
    <source>
        <dbReference type="Pfam" id="PF24807"/>
    </source>
</evidence>
<organism evidence="11 12">
    <name type="scientific">Talaromyces rugulosus</name>
    <name type="common">Penicillium rugulosum</name>
    <dbReference type="NCBI Taxonomy" id="121627"/>
    <lineage>
        <taxon>Eukaryota</taxon>
        <taxon>Fungi</taxon>
        <taxon>Dikarya</taxon>
        <taxon>Ascomycota</taxon>
        <taxon>Pezizomycotina</taxon>
        <taxon>Eurotiomycetes</taxon>
        <taxon>Eurotiomycetidae</taxon>
        <taxon>Eurotiales</taxon>
        <taxon>Trichocomaceae</taxon>
        <taxon>Talaromyces</taxon>
        <taxon>Talaromyces sect. Islandici</taxon>
    </lineage>
</organism>